<feature type="compositionally biased region" description="Low complexity" evidence="1">
    <location>
        <begin position="340"/>
        <end position="364"/>
    </location>
</feature>
<feature type="region of interest" description="Disordered" evidence="1">
    <location>
        <begin position="84"/>
        <end position="270"/>
    </location>
</feature>
<feature type="compositionally biased region" description="Basic and acidic residues" evidence="1">
    <location>
        <begin position="164"/>
        <end position="183"/>
    </location>
</feature>
<evidence type="ECO:0000256" key="1">
    <source>
        <dbReference type="SAM" id="MobiDB-lite"/>
    </source>
</evidence>
<sequence>MPPLKSISSLSLQQKIPTAANQLPRRQIARVSLLVAKRRLSDFCPFNLIVRISDIAPLQIICKSSICAMGRPLFVAPVETDLPHKDAPKRDVLSPSRSAIRRSTQTETRERRNPNRRSGVRIVALQQPHTRSTRRYPPWGVGEGTRNIIPPIYDEPPPGSAGEVPRDVTSRPPRSDRHLEDRMSSLFGGTWHNIGTPSSPRNDEPPPDGDFWGNIEPRPRRARIVAPDNPRRNRSPLGRRSYHIGTPPYRPTRAGSERLQSESATTSNDDAVQHYALPTFRSLRRNTARAFRTVMAGDAAGRNRQRSHAADGLGDRDRSLSPEVWDTLLSTLTPDPQPPSASSSFASAAVPQSAGPSNAPASAPGLPEELVDGACESGHEISDDEEDEWYSQLPAAMRSITHFRRRFRRRPAVPEYNLDGPSDGPLDGLLSDQSQSERPGHSLHDSRTNGYALLLTPNWVTAAGSEDERRADRLRPNREGSTGSGPGAQTGDEEWLGMRRIVQSLAAREDIPDEWWAEAGLSRTLPHDESN</sequence>
<feature type="compositionally biased region" description="Basic and acidic residues" evidence="1">
    <location>
        <begin position="438"/>
        <end position="447"/>
    </location>
</feature>
<proteinExistence type="predicted"/>
<gene>
    <name evidence="2" type="ORF">M431DRAFT_481791</name>
</gene>
<evidence type="ECO:0000313" key="3">
    <source>
        <dbReference type="Proteomes" id="UP000241690"/>
    </source>
</evidence>
<dbReference type="EMBL" id="KZ679680">
    <property type="protein sequence ID" value="PTB54573.1"/>
    <property type="molecule type" value="Genomic_DNA"/>
</dbReference>
<feature type="region of interest" description="Disordered" evidence="1">
    <location>
        <begin position="413"/>
        <end position="447"/>
    </location>
</feature>
<feature type="region of interest" description="Disordered" evidence="1">
    <location>
        <begin position="463"/>
        <end position="496"/>
    </location>
</feature>
<accession>A0A2T4AC39</accession>
<dbReference type="RefSeq" id="XP_024774250.1">
    <property type="nucleotide sequence ID" value="XM_024915983.1"/>
</dbReference>
<feature type="region of interest" description="Disordered" evidence="1">
    <location>
        <begin position="512"/>
        <end position="531"/>
    </location>
</feature>
<feature type="compositionally biased region" description="Basic and acidic residues" evidence="1">
    <location>
        <begin position="466"/>
        <end position="478"/>
    </location>
</feature>
<evidence type="ECO:0000313" key="2">
    <source>
        <dbReference type="EMBL" id="PTB54573.1"/>
    </source>
</evidence>
<name>A0A2T4AC39_TRIHA</name>
<keyword evidence="3" id="KW-1185">Reference proteome</keyword>
<reference evidence="2 3" key="1">
    <citation type="submission" date="2016-07" db="EMBL/GenBank/DDBJ databases">
        <title>Multiple horizontal gene transfer events from other fungi enriched the ability of initially mycotrophic Trichoderma (Ascomycota) to feed on dead plant biomass.</title>
        <authorList>
            <consortium name="DOE Joint Genome Institute"/>
            <person name="Aerts A."/>
            <person name="Atanasova L."/>
            <person name="Chenthamara K."/>
            <person name="Zhang J."/>
            <person name="Grujic M."/>
            <person name="Henrissat B."/>
            <person name="Kuo A."/>
            <person name="Salamov A."/>
            <person name="Lipzen A."/>
            <person name="Labutti K."/>
            <person name="Barry K."/>
            <person name="Miao Y."/>
            <person name="Rahimi M.J."/>
            <person name="Shen Q."/>
            <person name="Grigoriev I.V."/>
            <person name="Kubicek C.P."/>
            <person name="Druzhinina I.S."/>
        </authorList>
    </citation>
    <scope>NUCLEOTIDE SEQUENCE [LARGE SCALE GENOMIC DNA]</scope>
    <source>
        <strain evidence="2 3">CBS 226.95</strain>
    </source>
</reference>
<protein>
    <submittedName>
        <fullName evidence="2">Uncharacterized protein</fullName>
    </submittedName>
</protein>
<dbReference type="Proteomes" id="UP000241690">
    <property type="component" value="Unassembled WGS sequence"/>
</dbReference>
<dbReference type="AlphaFoldDB" id="A0A2T4AC39"/>
<organism evidence="2 3">
    <name type="scientific">Trichoderma harzianum CBS 226.95</name>
    <dbReference type="NCBI Taxonomy" id="983964"/>
    <lineage>
        <taxon>Eukaryota</taxon>
        <taxon>Fungi</taxon>
        <taxon>Dikarya</taxon>
        <taxon>Ascomycota</taxon>
        <taxon>Pezizomycotina</taxon>
        <taxon>Sordariomycetes</taxon>
        <taxon>Hypocreomycetidae</taxon>
        <taxon>Hypocreales</taxon>
        <taxon>Hypocreaceae</taxon>
        <taxon>Trichoderma</taxon>
    </lineage>
</organism>
<feature type="compositionally biased region" description="Polar residues" evidence="1">
    <location>
        <begin position="261"/>
        <end position="270"/>
    </location>
</feature>
<feature type="region of interest" description="Disordered" evidence="1">
    <location>
        <begin position="299"/>
        <end position="371"/>
    </location>
</feature>
<dbReference type="GeneID" id="36624552"/>